<proteinExistence type="predicted"/>
<protein>
    <recommendedName>
        <fullName evidence="1">C2H2-type domain-containing protein</fullName>
    </recommendedName>
</protein>
<dbReference type="HOGENOM" id="CLU_006344_7_1_1"/>
<name>A0A0D0D311_9AGAM</name>
<accession>A0A0D0D311</accession>
<reference evidence="2 3" key="1">
    <citation type="submission" date="2014-04" db="EMBL/GenBank/DDBJ databases">
        <authorList>
            <consortium name="DOE Joint Genome Institute"/>
            <person name="Kuo A."/>
            <person name="Kohler A."/>
            <person name="Jargeat P."/>
            <person name="Nagy L.G."/>
            <person name="Floudas D."/>
            <person name="Copeland A."/>
            <person name="Barry K.W."/>
            <person name="Cichocki N."/>
            <person name="Veneault-Fourrey C."/>
            <person name="LaButti K."/>
            <person name="Lindquist E.A."/>
            <person name="Lipzen A."/>
            <person name="Lundell T."/>
            <person name="Morin E."/>
            <person name="Murat C."/>
            <person name="Sun H."/>
            <person name="Tunlid A."/>
            <person name="Henrissat B."/>
            <person name="Grigoriev I.V."/>
            <person name="Hibbett D.S."/>
            <person name="Martin F."/>
            <person name="Nordberg H.P."/>
            <person name="Cantor M.N."/>
            <person name="Hua S.X."/>
        </authorList>
    </citation>
    <scope>NUCLEOTIDE SEQUENCE [LARGE SCALE GENOMIC DNA]</scope>
    <source>
        <strain evidence="2 3">Ve08.2h10</strain>
    </source>
</reference>
<reference evidence="3" key="2">
    <citation type="submission" date="2015-01" db="EMBL/GenBank/DDBJ databases">
        <title>Evolutionary Origins and Diversification of the Mycorrhizal Mutualists.</title>
        <authorList>
            <consortium name="DOE Joint Genome Institute"/>
            <consortium name="Mycorrhizal Genomics Consortium"/>
            <person name="Kohler A."/>
            <person name="Kuo A."/>
            <person name="Nagy L.G."/>
            <person name="Floudas D."/>
            <person name="Copeland A."/>
            <person name="Barry K.W."/>
            <person name="Cichocki N."/>
            <person name="Veneault-Fourrey C."/>
            <person name="LaButti K."/>
            <person name="Lindquist E.A."/>
            <person name="Lipzen A."/>
            <person name="Lundell T."/>
            <person name="Morin E."/>
            <person name="Murat C."/>
            <person name="Riley R."/>
            <person name="Ohm R."/>
            <person name="Sun H."/>
            <person name="Tunlid A."/>
            <person name="Henrissat B."/>
            <person name="Grigoriev I.V."/>
            <person name="Hibbett D.S."/>
            <person name="Martin F."/>
        </authorList>
    </citation>
    <scope>NUCLEOTIDE SEQUENCE [LARGE SCALE GENOMIC DNA]</scope>
    <source>
        <strain evidence="3">Ve08.2h10</strain>
    </source>
</reference>
<feature type="domain" description="C2H2-type" evidence="1">
    <location>
        <begin position="22"/>
        <end position="45"/>
    </location>
</feature>
<dbReference type="AlphaFoldDB" id="A0A0D0D311"/>
<evidence type="ECO:0000313" key="3">
    <source>
        <dbReference type="Proteomes" id="UP000054538"/>
    </source>
</evidence>
<dbReference type="PROSITE" id="PS00028">
    <property type="entry name" value="ZINC_FINGER_C2H2_1"/>
    <property type="match status" value="1"/>
</dbReference>
<evidence type="ECO:0000313" key="2">
    <source>
        <dbReference type="EMBL" id="KIK90862.1"/>
    </source>
</evidence>
<evidence type="ECO:0000259" key="1">
    <source>
        <dbReference type="PROSITE" id="PS00028"/>
    </source>
</evidence>
<dbReference type="Proteomes" id="UP000054538">
    <property type="component" value="Unassembled WGS sequence"/>
</dbReference>
<dbReference type="InterPro" id="IPR013087">
    <property type="entry name" value="Znf_C2H2_type"/>
</dbReference>
<organism evidence="2 3">
    <name type="scientific">Paxillus rubicundulus Ve08.2h10</name>
    <dbReference type="NCBI Taxonomy" id="930991"/>
    <lineage>
        <taxon>Eukaryota</taxon>
        <taxon>Fungi</taxon>
        <taxon>Dikarya</taxon>
        <taxon>Basidiomycota</taxon>
        <taxon>Agaricomycotina</taxon>
        <taxon>Agaricomycetes</taxon>
        <taxon>Agaricomycetidae</taxon>
        <taxon>Boletales</taxon>
        <taxon>Paxilineae</taxon>
        <taxon>Paxillaceae</taxon>
        <taxon>Paxillus</taxon>
    </lineage>
</organism>
<dbReference type="OrthoDB" id="3199698at2759"/>
<dbReference type="EMBL" id="KN825460">
    <property type="protein sequence ID" value="KIK90862.1"/>
    <property type="molecule type" value="Genomic_DNA"/>
</dbReference>
<keyword evidence="3" id="KW-1185">Reference proteome</keyword>
<dbReference type="InParanoid" id="A0A0D0D311"/>
<gene>
    <name evidence="2" type="ORF">PAXRUDRAFT_150950</name>
</gene>
<sequence>MPQNIPQTQLVQCGFNIHRIPCPHASCSCLFKMLAGLKHHRSSAHLFFLNHTISTGAIKPDPPVTLAGHICDENGIYIDPNTPPPPISDKSPDDWTPYQNKTEFEAAELIFKEAQLSAGKTDKLLHIWDSTLAIHGNRPQFADHQDLYNTIDVTPVSDIPCDKLMPRYNGELPVGCVPH</sequence>